<gene>
    <name evidence="1" type="ORF">UFOVP247_132</name>
</gene>
<dbReference type="Pfam" id="PF11649">
    <property type="entry name" value="T4_neck-protein"/>
    <property type="match status" value="1"/>
</dbReference>
<evidence type="ECO:0000313" key="1">
    <source>
        <dbReference type="EMBL" id="CAB5221304.1"/>
    </source>
</evidence>
<accession>A0A6J7WZ01</accession>
<reference evidence="1" key="1">
    <citation type="submission" date="2020-05" db="EMBL/GenBank/DDBJ databases">
        <authorList>
            <person name="Chiriac C."/>
            <person name="Salcher M."/>
            <person name="Ghai R."/>
            <person name="Kavagutti S V."/>
        </authorList>
    </citation>
    <scope>NUCLEOTIDE SEQUENCE</scope>
</reference>
<sequence>MATSVFFNNFGASMEQGLIEDLIIESIKIYGIDVYYIQRTKNNRDDVFREASYFTYGTAILVDMYIKNVNGFEGDGEFLSKFGIEVRDQITFTVAKRTFANEVGDYNLEVRPLEGDLIWFPLTQTLYQIKLADVKPIFYQLGALQTYDLTCELYEAESAEFTTGIPAIDEMYNAFSLAADAFDILTENGLVLITEAQETIILENYNVEDIDTQAENEIFEQEGLDFIDFTEFDPFSEKGVRA</sequence>
<protein>
    <submittedName>
        <fullName evidence="1">Neck protein</fullName>
    </submittedName>
</protein>
<dbReference type="EMBL" id="LR798288">
    <property type="protein sequence ID" value="CAB5221304.1"/>
    <property type="molecule type" value="Genomic_DNA"/>
</dbReference>
<dbReference type="InterPro" id="IPR021674">
    <property type="entry name" value="Phage_T4_Gp14_neck-protein"/>
</dbReference>
<organism evidence="1">
    <name type="scientific">uncultured Caudovirales phage</name>
    <dbReference type="NCBI Taxonomy" id="2100421"/>
    <lineage>
        <taxon>Viruses</taxon>
        <taxon>Duplodnaviria</taxon>
        <taxon>Heunggongvirae</taxon>
        <taxon>Uroviricota</taxon>
        <taxon>Caudoviricetes</taxon>
        <taxon>Peduoviridae</taxon>
        <taxon>Maltschvirus</taxon>
        <taxon>Maltschvirus maltsch</taxon>
    </lineage>
</organism>
<name>A0A6J7WZ01_9CAUD</name>
<proteinExistence type="predicted"/>